<proteinExistence type="predicted"/>
<protein>
    <submittedName>
        <fullName evidence="1">Uncharacterized protein</fullName>
    </submittedName>
</protein>
<evidence type="ECO:0000313" key="1">
    <source>
        <dbReference type="EMBL" id="KAJ7991321.1"/>
    </source>
</evidence>
<dbReference type="Proteomes" id="UP001157502">
    <property type="component" value="Chromosome 27"/>
</dbReference>
<keyword evidence="2" id="KW-1185">Reference proteome</keyword>
<comment type="caution">
    <text evidence="1">The sequence shown here is derived from an EMBL/GenBank/DDBJ whole genome shotgun (WGS) entry which is preliminary data.</text>
</comment>
<sequence length="108" mass="11425">MAAATTPTMAAATLPTMAATTMAATTMAATTMAAATMAATEPLKMACLKVFSAFVKTTSCSVWCGYICTDSGEDNRKHINAVHRMNQQAASLKDSCCRRISQRETQPP</sequence>
<reference evidence="1" key="1">
    <citation type="submission" date="2021-05" db="EMBL/GenBank/DDBJ databases">
        <authorList>
            <person name="Pan Q."/>
            <person name="Jouanno E."/>
            <person name="Zahm M."/>
            <person name="Klopp C."/>
            <person name="Cabau C."/>
            <person name="Louis A."/>
            <person name="Berthelot C."/>
            <person name="Parey E."/>
            <person name="Roest Crollius H."/>
            <person name="Montfort J."/>
            <person name="Robinson-Rechavi M."/>
            <person name="Bouchez O."/>
            <person name="Lampietro C."/>
            <person name="Lopez Roques C."/>
            <person name="Donnadieu C."/>
            <person name="Postlethwait J."/>
            <person name="Bobe J."/>
            <person name="Dillon D."/>
            <person name="Chandos A."/>
            <person name="von Hippel F."/>
            <person name="Guiguen Y."/>
        </authorList>
    </citation>
    <scope>NUCLEOTIDE SEQUENCE</scope>
    <source>
        <strain evidence="1">YG-Jan2019</strain>
    </source>
</reference>
<gene>
    <name evidence="1" type="ORF">DPEC_G00296110</name>
</gene>
<organism evidence="1 2">
    <name type="scientific">Dallia pectoralis</name>
    <name type="common">Alaska blackfish</name>
    <dbReference type="NCBI Taxonomy" id="75939"/>
    <lineage>
        <taxon>Eukaryota</taxon>
        <taxon>Metazoa</taxon>
        <taxon>Chordata</taxon>
        <taxon>Craniata</taxon>
        <taxon>Vertebrata</taxon>
        <taxon>Euteleostomi</taxon>
        <taxon>Actinopterygii</taxon>
        <taxon>Neopterygii</taxon>
        <taxon>Teleostei</taxon>
        <taxon>Protacanthopterygii</taxon>
        <taxon>Esociformes</taxon>
        <taxon>Umbridae</taxon>
        <taxon>Dallia</taxon>
    </lineage>
</organism>
<accession>A0ACC2FJ06</accession>
<evidence type="ECO:0000313" key="2">
    <source>
        <dbReference type="Proteomes" id="UP001157502"/>
    </source>
</evidence>
<dbReference type="EMBL" id="CM055754">
    <property type="protein sequence ID" value="KAJ7991321.1"/>
    <property type="molecule type" value="Genomic_DNA"/>
</dbReference>
<name>A0ACC2FJ06_DALPE</name>